<reference evidence="2 3" key="1">
    <citation type="submission" date="2019-05" db="EMBL/GenBank/DDBJ databases">
        <authorList>
            <person name="Farhan Ul Haque M."/>
        </authorList>
    </citation>
    <scope>NUCLEOTIDE SEQUENCE [LARGE SCALE GENOMIC DNA]</scope>
    <source>
        <strain evidence="2">2</strain>
    </source>
</reference>
<dbReference type="EMBL" id="CABFMQ020000079">
    <property type="protein sequence ID" value="VTZ50287.1"/>
    <property type="molecule type" value="Genomic_DNA"/>
</dbReference>
<organism evidence="2 3">
    <name type="scientific">Methylocella tundrae</name>
    <dbReference type="NCBI Taxonomy" id="227605"/>
    <lineage>
        <taxon>Bacteria</taxon>
        <taxon>Pseudomonadati</taxon>
        <taxon>Pseudomonadota</taxon>
        <taxon>Alphaproteobacteria</taxon>
        <taxon>Hyphomicrobiales</taxon>
        <taxon>Beijerinckiaceae</taxon>
        <taxon>Methylocella</taxon>
    </lineage>
</organism>
<gene>
    <name evidence="2" type="ORF">MPC4_220017</name>
</gene>
<keyword evidence="3" id="KW-1185">Reference proteome</keyword>
<protein>
    <submittedName>
        <fullName evidence="2">Uncharacterized protein</fullName>
    </submittedName>
</protein>
<evidence type="ECO:0000313" key="2">
    <source>
        <dbReference type="EMBL" id="VTZ50287.1"/>
    </source>
</evidence>
<name>A0A8B6M5K8_METTU</name>
<feature type="region of interest" description="Disordered" evidence="1">
    <location>
        <begin position="27"/>
        <end position="64"/>
    </location>
</feature>
<dbReference type="AlphaFoldDB" id="A0A8B6M5K8"/>
<comment type="caution">
    <text evidence="2">The sequence shown here is derived from an EMBL/GenBank/DDBJ whole genome shotgun (WGS) entry which is preliminary data.</text>
</comment>
<proteinExistence type="predicted"/>
<dbReference type="Proteomes" id="UP000485880">
    <property type="component" value="Unassembled WGS sequence"/>
</dbReference>
<evidence type="ECO:0000256" key="1">
    <source>
        <dbReference type="SAM" id="MobiDB-lite"/>
    </source>
</evidence>
<evidence type="ECO:0000313" key="3">
    <source>
        <dbReference type="Proteomes" id="UP000485880"/>
    </source>
</evidence>
<accession>A0A8B6M5K8</accession>
<sequence>MVKAGAGGGLQSLARSHLTEAIWSRPRDAVASGNKRTASLQLRSRARNSHGETNGWLTFACRPR</sequence>